<keyword evidence="1 6" id="KW-1277">Toxin-antitoxin system</keyword>
<evidence type="ECO:0000259" key="7">
    <source>
        <dbReference type="PROSITE" id="PS52018"/>
    </source>
</evidence>
<reference evidence="8" key="1">
    <citation type="submission" date="2023-07" db="EMBL/GenBank/DDBJ databases">
        <title>Genomic Encyclopedia of Type Strains, Phase IV (KMG-IV): sequencing the most valuable type-strain genomes for metagenomic binning, comparative biology and taxonomic classification.</title>
        <authorList>
            <person name="Goeker M."/>
        </authorList>
    </citation>
    <scope>NUCLEOTIDE SEQUENCE</scope>
    <source>
        <strain evidence="8">DSM 19569</strain>
    </source>
</reference>
<evidence type="ECO:0000256" key="6">
    <source>
        <dbReference type="PROSITE-ProRule" id="PRU01362"/>
    </source>
</evidence>
<keyword evidence="2" id="KW-0328">Glycosyltransferase</keyword>
<name>A0AAJ1X107_9HYPH</name>
<feature type="domain" description="DarT" evidence="7">
    <location>
        <begin position="1"/>
        <end position="118"/>
    </location>
</feature>
<dbReference type="GO" id="GO:0016779">
    <property type="term" value="F:nucleotidyltransferase activity"/>
    <property type="evidence" value="ECO:0007669"/>
    <property type="project" value="UniProtKB-KW"/>
</dbReference>
<dbReference type="EMBL" id="JAUSWL010000019">
    <property type="protein sequence ID" value="MDQ0546973.1"/>
    <property type="molecule type" value="Genomic_DNA"/>
</dbReference>
<evidence type="ECO:0000313" key="8">
    <source>
        <dbReference type="EMBL" id="MDQ0546973.1"/>
    </source>
</evidence>
<dbReference type="AlphaFoldDB" id="A0AAJ1X107"/>
<gene>
    <name evidence="8" type="ORF">QO001_005926</name>
</gene>
<keyword evidence="5 6" id="KW-0238">DNA-binding</keyword>
<comment type="caution">
    <text evidence="8">The sequence shown here is derived from an EMBL/GenBank/DDBJ whole genome shotgun (WGS) entry which is preliminary data.</text>
</comment>
<dbReference type="GO" id="GO:0003677">
    <property type="term" value="F:DNA binding"/>
    <property type="evidence" value="ECO:0007669"/>
    <property type="project" value="UniProtKB-UniRule"/>
</dbReference>
<evidence type="ECO:0000256" key="1">
    <source>
        <dbReference type="ARBA" id="ARBA00022649"/>
    </source>
</evidence>
<evidence type="ECO:0000313" key="9">
    <source>
        <dbReference type="Proteomes" id="UP001223420"/>
    </source>
</evidence>
<keyword evidence="3" id="KW-0808">Transferase</keyword>
<accession>A0AAJ1X107</accession>
<dbReference type="Proteomes" id="UP001223420">
    <property type="component" value="Unassembled WGS sequence"/>
</dbReference>
<dbReference type="Pfam" id="PF14487">
    <property type="entry name" value="DarT"/>
    <property type="match status" value="1"/>
</dbReference>
<comment type="caution">
    <text evidence="6">Lacks conserved residue(s) required for the propagation of feature annotation.</text>
</comment>
<dbReference type="PROSITE" id="PS52018">
    <property type="entry name" value="DART"/>
    <property type="match status" value="1"/>
</dbReference>
<keyword evidence="4" id="KW-0548">Nucleotidyltransferase</keyword>
<sequence length="214" mass="24476">MFLFDAEKILTRAGTVFTAGNIQRGKNVELSTDEHFSTLDFNAIYHDDAVSAHDKEYIHDRRMAEVMIPEALPLENYLRWVVFRTPSDLLTFNYLLGKLGSTCGYPRGTETVNRSIFMHWGLYIRELNFIEDKLTIDFHLPRGRRPFNNEYKINVTQTCSDGSTLSYNNSYPLARPSITIKGFSPDGASVWKIVLEDVLAFEGRLPHEQSALFG</sequence>
<evidence type="ECO:0000256" key="5">
    <source>
        <dbReference type="ARBA" id="ARBA00023125"/>
    </source>
</evidence>
<evidence type="ECO:0000256" key="3">
    <source>
        <dbReference type="ARBA" id="ARBA00022679"/>
    </source>
</evidence>
<protein>
    <recommendedName>
        <fullName evidence="7">DarT domain-containing protein</fullName>
    </recommendedName>
</protein>
<evidence type="ECO:0000256" key="4">
    <source>
        <dbReference type="ARBA" id="ARBA00022695"/>
    </source>
</evidence>
<evidence type="ECO:0000256" key="2">
    <source>
        <dbReference type="ARBA" id="ARBA00022676"/>
    </source>
</evidence>
<comment type="similarity">
    <text evidence="6">Belongs to the DarT ADP-ribosyltransferase family.</text>
</comment>
<proteinExistence type="inferred from homology"/>
<dbReference type="GO" id="GO:0016757">
    <property type="term" value="F:glycosyltransferase activity"/>
    <property type="evidence" value="ECO:0007669"/>
    <property type="project" value="UniProtKB-KW"/>
</dbReference>
<organism evidence="8 9">
    <name type="scientific">Methylobacterium brachiatum</name>
    <dbReference type="NCBI Taxonomy" id="269660"/>
    <lineage>
        <taxon>Bacteria</taxon>
        <taxon>Pseudomonadati</taxon>
        <taxon>Pseudomonadota</taxon>
        <taxon>Alphaproteobacteria</taxon>
        <taxon>Hyphomicrobiales</taxon>
        <taxon>Methylobacteriaceae</taxon>
        <taxon>Methylobacterium</taxon>
    </lineage>
</organism>
<dbReference type="InterPro" id="IPR029494">
    <property type="entry name" value="DarT"/>
</dbReference>